<protein>
    <submittedName>
        <fullName evidence="2">Type IV fimbrial biogenesis protein FimT</fullName>
    </submittedName>
</protein>
<organism evidence="2 3">
    <name type="scientific">Marinagarivorans cellulosilyticus</name>
    <dbReference type="NCBI Taxonomy" id="2721545"/>
    <lineage>
        <taxon>Bacteria</taxon>
        <taxon>Pseudomonadati</taxon>
        <taxon>Pseudomonadota</taxon>
        <taxon>Gammaproteobacteria</taxon>
        <taxon>Cellvibrionales</taxon>
        <taxon>Cellvibrionaceae</taxon>
        <taxon>Marinagarivorans</taxon>
    </lineage>
</organism>
<dbReference type="AlphaFoldDB" id="A0AAN1WJB4"/>
<accession>A0AAN1WJB4</accession>
<gene>
    <name evidence="2" type="ORF">MARGE09_P2778</name>
</gene>
<evidence type="ECO:0000313" key="2">
    <source>
        <dbReference type="EMBL" id="BCD98577.1"/>
    </source>
</evidence>
<dbReference type="InterPro" id="IPR012902">
    <property type="entry name" value="N_methyl_site"/>
</dbReference>
<dbReference type="RefSeq" id="WP_236983039.1">
    <property type="nucleotide sequence ID" value="NZ_AP023086.1"/>
</dbReference>
<name>A0AAN1WJB4_9GAMM</name>
<feature type="transmembrane region" description="Helical" evidence="1">
    <location>
        <begin position="12"/>
        <end position="31"/>
    </location>
</feature>
<keyword evidence="1" id="KW-0472">Membrane</keyword>
<keyword evidence="1" id="KW-1133">Transmembrane helix</keyword>
<reference evidence="2 3" key="1">
    <citation type="journal article" date="2022" name="IScience">
        <title>An ultrasensitive nanofiber-based assay for enzymatic hydrolysis and deep-sea microbial degradation of cellulose.</title>
        <authorList>
            <person name="Tsudome M."/>
            <person name="Tachioka M."/>
            <person name="Miyazaki M."/>
            <person name="Uchimura K."/>
            <person name="Tsuda M."/>
            <person name="Takaki Y."/>
            <person name="Deguchi S."/>
        </authorList>
    </citation>
    <scope>NUCLEOTIDE SEQUENCE [LARGE SCALE GENOMIC DNA]</scope>
    <source>
        <strain evidence="2 3">GE09</strain>
    </source>
</reference>
<dbReference type="Gene3D" id="3.30.700.10">
    <property type="entry name" value="Glycoprotein, Type 4 Pilin"/>
    <property type="match status" value="1"/>
</dbReference>
<dbReference type="NCBIfam" id="TIGR02532">
    <property type="entry name" value="IV_pilin_GFxxxE"/>
    <property type="match status" value="1"/>
</dbReference>
<dbReference type="InterPro" id="IPR045584">
    <property type="entry name" value="Pilin-like"/>
</dbReference>
<dbReference type="EMBL" id="AP023086">
    <property type="protein sequence ID" value="BCD98577.1"/>
    <property type="molecule type" value="Genomic_DNA"/>
</dbReference>
<sequence length="166" mass="17403">MIIHRKHNRQSQGFSIIELLIVIMIMGLALVKGIPFTMDWVNSARVTEAESGLVEALGFAKAKALRNAEGIINGGAVTAVCYSNDRLTVVEAADDSSPANCGGGSSQIWQLTLAGNVNIAVQNNDFACLCVDAKAQFTQAGSCNACSTNTTFALSAGGISDSIEIY</sequence>
<dbReference type="SUPFAM" id="SSF54523">
    <property type="entry name" value="Pili subunits"/>
    <property type="match status" value="1"/>
</dbReference>
<keyword evidence="3" id="KW-1185">Reference proteome</keyword>
<keyword evidence="1" id="KW-0812">Transmembrane</keyword>
<dbReference type="Proteomes" id="UP001320119">
    <property type="component" value="Chromosome"/>
</dbReference>
<dbReference type="KEGG" id="marq:MARGE09_P2778"/>
<dbReference type="Pfam" id="PF07963">
    <property type="entry name" value="N_methyl"/>
    <property type="match status" value="1"/>
</dbReference>
<evidence type="ECO:0000256" key="1">
    <source>
        <dbReference type="SAM" id="Phobius"/>
    </source>
</evidence>
<evidence type="ECO:0000313" key="3">
    <source>
        <dbReference type="Proteomes" id="UP001320119"/>
    </source>
</evidence>
<proteinExistence type="predicted"/>